<dbReference type="InterPro" id="IPR027417">
    <property type="entry name" value="P-loop_NTPase"/>
</dbReference>
<comment type="catalytic activity">
    <reaction evidence="1">
        <text>adenosylcob(III)inamide + ATP = adenosylcob(III)inamide phosphate + ADP + H(+)</text>
        <dbReference type="Rhea" id="RHEA:15769"/>
        <dbReference type="ChEBI" id="CHEBI:2480"/>
        <dbReference type="ChEBI" id="CHEBI:15378"/>
        <dbReference type="ChEBI" id="CHEBI:30616"/>
        <dbReference type="ChEBI" id="CHEBI:58502"/>
        <dbReference type="ChEBI" id="CHEBI:456216"/>
        <dbReference type="EC" id="2.7.1.156"/>
    </reaction>
</comment>
<keyword evidence="18" id="KW-0548">Nucleotidyltransferase</keyword>
<keyword evidence="13 18" id="KW-0418">Kinase</keyword>
<evidence type="ECO:0000256" key="8">
    <source>
        <dbReference type="ARBA" id="ARBA00012016"/>
    </source>
</evidence>
<evidence type="ECO:0000256" key="17">
    <source>
        <dbReference type="ARBA" id="ARBA00030571"/>
    </source>
</evidence>
<dbReference type="PIRSF" id="PIRSF006135">
    <property type="entry name" value="CobU"/>
    <property type="match status" value="1"/>
</dbReference>
<evidence type="ECO:0000256" key="1">
    <source>
        <dbReference type="ARBA" id="ARBA00000312"/>
    </source>
</evidence>
<keyword evidence="12" id="KW-0547">Nucleotide-binding</keyword>
<dbReference type="EC" id="2.7.1.156" evidence="8"/>
<dbReference type="Pfam" id="PF02283">
    <property type="entry name" value="CobU"/>
    <property type="match status" value="1"/>
</dbReference>
<sequence>MRVLVTGGARSGKSRHAARLLEDRTHPGPPHADPGHNPAPVTFIAPGRPADELDDPDWAARVRHHRAHRPAEWHTLETADVPAALRETPGPVLVDCLGTWLTGCVDRLGLWDAPVDEARLAVDAQVTELCEALAGHHDVVLVTNEVGSGVVPAHRAGGVFRDLLGALNQTVAAQCHEVHLVVCGRVLVL</sequence>
<name>A0ABV9PVM1_9ACTN</name>
<dbReference type="GO" id="GO:0016301">
    <property type="term" value="F:kinase activity"/>
    <property type="evidence" value="ECO:0007669"/>
    <property type="project" value="UniProtKB-KW"/>
</dbReference>
<keyword evidence="10" id="KW-0169">Cobalamin biosynthesis</keyword>
<evidence type="ECO:0000256" key="7">
    <source>
        <dbReference type="ARBA" id="ARBA00007490"/>
    </source>
</evidence>
<comment type="caution">
    <text evidence="18">The sequence shown here is derived from an EMBL/GenBank/DDBJ whole genome shotgun (WGS) entry which is preliminary data.</text>
</comment>
<evidence type="ECO:0000256" key="11">
    <source>
        <dbReference type="ARBA" id="ARBA00022679"/>
    </source>
</evidence>
<proteinExistence type="inferred from homology"/>
<protein>
    <recommendedName>
        <fullName evidence="16">Adenosylcobinamide kinase</fullName>
        <ecNumber evidence="8">2.7.1.156</ecNumber>
        <ecNumber evidence="9">2.7.7.62</ecNumber>
    </recommendedName>
    <alternativeName>
        <fullName evidence="17">Adenosylcobinamide-phosphate guanylyltransferase</fullName>
    </alternativeName>
</protein>
<evidence type="ECO:0000256" key="6">
    <source>
        <dbReference type="ARBA" id="ARBA00005159"/>
    </source>
</evidence>
<comment type="function">
    <text evidence="4">Catalyzes ATP-dependent phosphorylation of adenosylcobinamide and addition of GMP to adenosylcobinamide phosphate.</text>
</comment>
<evidence type="ECO:0000256" key="13">
    <source>
        <dbReference type="ARBA" id="ARBA00022777"/>
    </source>
</evidence>
<dbReference type="RefSeq" id="WP_344996958.1">
    <property type="nucleotide sequence ID" value="NZ_BAABCD010000057.1"/>
</dbReference>
<dbReference type="InterPro" id="IPR003203">
    <property type="entry name" value="CobU/CobP"/>
</dbReference>
<evidence type="ECO:0000256" key="15">
    <source>
        <dbReference type="ARBA" id="ARBA00023134"/>
    </source>
</evidence>
<reference evidence="19" key="1">
    <citation type="journal article" date="2019" name="Int. J. Syst. Evol. Microbiol.">
        <title>The Global Catalogue of Microorganisms (GCM) 10K type strain sequencing project: providing services to taxonomists for standard genome sequencing and annotation.</title>
        <authorList>
            <consortium name="The Broad Institute Genomics Platform"/>
            <consortium name="The Broad Institute Genome Sequencing Center for Infectious Disease"/>
            <person name="Wu L."/>
            <person name="Ma J."/>
        </authorList>
    </citation>
    <scope>NUCLEOTIDE SEQUENCE [LARGE SCALE GENOMIC DNA]</scope>
    <source>
        <strain evidence="19">JCM 11882</strain>
    </source>
</reference>
<dbReference type="EC" id="2.7.7.62" evidence="9"/>
<keyword evidence="11" id="KW-0808">Transferase</keyword>
<evidence type="ECO:0000256" key="14">
    <source>
        <dbReference type="ARBA" id="ARBA00022840"/>
    </source>
</evidence>
<keyword evidence="14" id="KW-0067">ATP-binding</keyword>
<keyword evidence="19" id="KW-1185">Reference proteome</keyword>
<evidence type="ECO:0000256" key="10">
    <source>
        <dbReference type="ARBA" id="ARBA00022573"/>
    </source>
</evidence>
<comment type="catalytic activity">
    <reaction evidence="2">
        <text>adenosylcob(III)inamide phosphate + GTP + H(+) = adenosylcob(III)inamide-GDP + diphosphate</text>
        <dbReference type="Rhea" id="RHEA:22712"/>
        <dbReference type="ChEBI" id="CHEBI:15378"/>
        <dbReference type="ChEBI" id="CHEBI:33019"/>
        <dbReference type="ChEBI" id="CHEBI:37565"/>
        <dbReference type="ChEBI" id="CHEBI:58502"/>
        <dbReference type="ChEBI" id="CHEBI:60487"/>
        <dbReference type="EC" id="2.7.7.62"/>
    </reaction>
</comment>
<comment type="similarity">
    <text evidence="7">Belongs to the CobU/CobP family.</text>
</comment>
<dbReference type="PANTHER" id="PTHR34848">
    <property type="match status" value="1"/>
</dbReference>
<accession>A0ABV9PVM1</accession>
<evidence type="ECO:0000256" key="16">
    <source>
        <dbReference type="ARBA" id="ARBA00029570"/>
    </source>
</evidence>
<evidence type="ECO:0000256" key="3">
    <source>
        <dbReference type="ARBA" id="ARBA00001522"/>
    </source>
</evidence>
<evidence type="ECO:0000256" key="2">
    <source>
        <dbReference type="ARBA" id="ARBA00000711"/>
    </source>
</evidence>
<evidence type="ECO:0000256" key="12">
    <source>
        <dbReference type="ARBA" id="ARBA00022741"/>
    </source>
</evidence>
<dbReference type="Proteomes" id="UP001595836">
    <property type="component" value="Unassembled WGS sequence"/>
</dbReference>
<dbReference type="GO" id="GO:0016779">
    <property type="term" value="F:nucleotidyltransferase activity"/>
    <property type="evidence" value="ECO:0007669"/>
    <property type="project" value="UniProtKB-KW"/>
</dbReference>
<dbReference type="Gene3D" id="3.40.50.300">
    <property type="entry name" value="P-loop containing nucleotide triphosphate hydrolases"/>
    <property type="match status" value="1"/>
</dbReference>
<evidence type="ECO:0000256" key="4">
    <source>
        <dbReference type="ARBA" id="ARBA00003889"/>
    </source>
</evidence>
<evidence type="ECO:0000256" key="5">
    <source>
        <dbReference type="ARBA" id="ARBA00004692"/>
    </source>
</evidence>
<organism evidence="18 19">
    <name type="scientific">Dietzia aurantiaca</name>
    <dbReference type="NCBI Taxonomy" id="983873"/>
    <lineage>
        <taxon>Bacteria</taxon>
        <taxon>Bacillati</taxon>
        <taxon>Actinomycetota</taxon>
        <taxon>Actinomycetes</taxon>
        <taxon>Mycobacteriales</taxon>
        <taxon>Dietziaceae</taxon>
        <taxon>Dietzia</taxon>
    </lineage>
</organism>
<comment type="pathway">
    <text evidence="5">Cofactor biosynthesis; adenosylcobalamin biosynthesis; adenosylcobalamin from cob(II)yrinate a,c-diamide: step 6/7.</text>
</comment>
<dbReference type="SUPFAM" id="SSF52540">
    <property type="entry name" value="P-loop containing nucleoside triphosphate hydrolases"/>
    <property type="match status" value="1"/>
</dbReference>
<dbReference type="EMBL" id="JBHSHP010000061">
    <property type="protein sequence ID" value="MFC4756534.1"/>
    <property type="molecule type" value="Genomic_DNA"/>
</dbReference>
<evidence type="ECO:0000313" key="19">
    <source>
        <dbReference type="Proteomes" id="UP001595836"/>
    </source>
</evidence>
<comment type="catalytic activity">
    <reaction evidence="3">
        <text>adenosylcob(III)inamide + GTP = adenosylcob(III)inamide phosphate + GDP + H(+)</text>
        <dbReference type="Rhea" id="RHEA:15765"/>
        <dbReference type="ChEBI" id="CHEBI:2480"/>
        <dbReference type="ChEBI" id="CHEBI:15378"/>
        <dbReference type="ChEBI" id="CHEBI:37565"/>
        <dbReference type="ChEBI" id="CHEBI:58189"/>
        <dbReference type="ChEBI" id="CHEBI:58502"/>
        <dbReference type="EC" id="2.7.1.156"/>
    </reaction>
</comment>
<evidence type="ECO:0000256" key="9">
    <source>
        <dbReference type="ARBA" id="ARBA00012523"/>
    </source>
</evidence>
<dbReference type="PANTHER" id="PTHR34848:SF1">
    <property type="entry name" value="BIFUNCTIONAL ADENOSYLCOBALAMIN BIOSYNTHESIS PROTEIN COBU"/>
    <property type="match status" value="1"/>
</dbReference>
<comment type="pathway">
    <text evidence="6">Cofactor biosynthesis; adenosylcobalamin biosynthesis; adenosylcobalamin from cob(II)yrinate a,c-diamide: step 5/7.</text>
</comment>
<evidence type="ECO:0000313" key="18">
    <source>
        <dbReference type="EMBL" id="MFC4756534.1"/>
    </source>
</evidence>
<keyword evidence="15" id="KW-0342">GTP-binding</keyword>
<dbReference type="CDD" id="cd00544">
    <property type="entry name" value="CobU"/>
    <property type="match status" value="1"/>
</dbReference>
<gene>
    <name evidence="18" type="ORF">ACFO7U_17345</name>
</gene>